<feature type="transmembrane region" description="Helical" evidence="2">
    <location>
        <begin position="63"/>
        <end position="85"/>
    </location>
</feature>
<reference evidence="3 4" key="1">
    <citation type="submission" date="2018-04" db="EMBL/GenBank/DDBJ databases">
        <title>Whole genome sequence comparison of clinical and drinking water Legionella pneumophila isolates associated with the Flint Water Crisis.</title>
        <authorList>
            <person name="Garner E."/>
            <person name="Brown C."/>
            <person name="Schwake O."/>
            <person name="Coil D."/>
            <person name="Jospin G."/>
            <person name="Eisen J."/>
            <person name="Edwards M."/>
            <person name="Pruden A."/>
        </authorList>
    </citation>
    <scope>NUCLEOTIDE SEQUENCE [LARGE SCALE GENOMIC DNA]</scope>
    <source>
        <strain evidence="3 4">Genessee03</strain>
    </source>
</reference>
<evidence type="ECO:0000256" key="2">
    <source>
        <dbReference type="SAM" id="Phobius"/>
    </source>
</evidence>
<feature type="transmembrane region" description="Helical" evidence="2">
    <location>
        <begin position="94"/>
        <end position="113"/>
    </location>
</feature>
<organism evidence="3 4">
    <name type="scientific">Legionella taurinensis</name>
    <dbReference type="NCBI Taxonomy" id="70611"/>
    <lineage>
        <taxon>Bacteria</taxon>
        <taxon>Pseudomonadati</taxon>
        <taxon>Pseudomonadota</taxon>
        <taxon>Gammaproteobacteria</taxon>
        <taxon>Legionellales</taxon>
        <taxon>Legionellaceae</taxon>
        <taxon>Legionella</taxon>
    </lineage>
</organism>
<protein>
    <recommendedName>
        <fullName evidence="5">Type IV secretion protein Dot</fullName>
    </recommendedName>
</protein>
<keyword evidence="2" id="KW-0472">Membrane</keyword>
<dbReference type="GeneID" id="48947725"/>
<feature type="region of interest" description="Disordered" evidence="1">
    <location>
        <begin position="414"/>
        <end position="476"/>
    </location>
</feature>
<name>A0ABX5JUA6_9GAMM</name>
<sequence length="476" mass="51803">MGRKTILLSERMNALKSRIRQAERETSLVDEINKRGNYANNALGLFSQIQGFFASIFSQSKQLPIIGFILQMVSVIPTAITTLFAKDKTVGEKLFAMGVLVVVTALSIAAFVLTAAVSAAIGVAVSALTTVLEGISLAGSIAAKLTTRAEYKQKKEFNQLLEARNTTALADEKYLDPLRVRYLELQQALRDPDLKEEDKNNHQTESTFIHDLLTQRGLTLEGDEESQAGKLKKCYDQRREKMLALTVLVENLEKVADSMTPDERKTRIAAIDALKEGIVKLDTEITGITKPIHQLKRNDLLANEKLAQTYTTFALAGAGVVLSTIALLMAVSVVAAPPVLLPIVGGLAIAMATIGLIKWVAEKFAEKQDTKADKERQVLKEESILDESLDCYQTQLGERPNQSATCSYSNHMLGILQTPPEPQPPQTPSLTSQPDGSLVTQSTQTVELTTLPPDANPNDAGKDAIYPSAGSNRISV</sequence>
<evidence type="ECO:0008006" key="5">
    <source>
        <dbReference type="Google" id="ProtNLM"/>
    </source>
</evidence>
<accession>A0ABX5JUA6</accession>
<dbReference type="RefSeq" id="WP_108337471.1">
    <property type="nucleotide sequence ID" value="NZ_CAAAIR010000007.1"/>
</dbReference>
<feature type="compositionally biased region" description="Polar residues" evidence="1">
    <location>
        <begin position="438"/>
        <end position="448"/>
    </location>
</feature>
<evidence type="ECO:0000313" key="4">
    <source>
        <dbReference type="Proteomes" id="UP000251035"/>
    </source>
</evidence>
<keyword evidence="2" id="KW-1133">Transmembrane helix</keyword>
<evidence type="ECO:0000256" key="1">
    <source>
        <dbReference type="SAM" id="MobiDB-lite"/>
    </source>
</evidence>
<comment type="caution">
    <text evidence="3">The sequence shown here is derived from an EMBL/GenBank/DDBJ whole genome shotgun (WGS) entry which is preliminary data.</text>
</comment>
<dbReference type="Proteomes" id="UP000251035">
    <property type="component" value="Unassembled WGS sequence"/>
</dbReference>
<dbReference type="EMBL" id="QCXM01000004">
    <property type="protein sequence ID" value="PUT48483.1"/>
    <property type="molecule type" value="Genomic_DNA"/>
</dbReference>
<dbReference type="NCBIfam" id="NF033872">
    <property type="entry name" value="SidA_fam"/>
    <property type="match status" value="1"/>
</dbReference>
<proteinExistence type="predicted"/>
<evidence type="ECO:0000313" key="3">
    <source>
        <dbReference type="EMBL" id="PUT48483.1"/>
    </source>
</evidence>
<keyword evidence="4" id="KW-1185">Reference proteome</keyword>
<keyword evidence="2" id="KW-0812">Transmembrane</keyword>
<feature type="transmembrane region" description="Helical" evidence="2">
    <location>
        <begin position="119"/>
        <end position="145"/>
    </location>
</feature>
<feature type="transmembrane region" description="Helical" evidence="2">
    <location>
        <begin position="313"/>
        <end position="333"/>
    </location>
</feature>
<gene>
    <name evidence="3" type="ORF">DB745_05845</name>
</gene>
<feature type="transmembrane region" description="Helical" evidence="2">
    <location>
        <begin position="339"/>
        <end position="361"/>
    </location>
</feature>